<dbReference type="Proteomes" id="UP000776276">
    <property type="component" value="Unassembled WGS sequence"/>
</dbReference>
<keyword evidence="2" id="KW-1185">Reference proteome</keyword>
<comment type="caution">
    <text evidence="1">The sequence shown here is derived from an EMBL/GenBank/DDBJ whole genome shotgun (WGS) entry which is preliminary data.</text>
</comment>
<sequence length="208" mass="21889">MLQIADPERRLALAYVPAGVRPAVTALWALDEQFARIIASTHEAVIGQMRLVWWRDALAALDDGPPPAQPLLRAIAQDVLPAGISGAEMADMEEGWEVLLPADAVGPEERAVHAAARGEGLFRLTARLLGGVAPEGAGAAWALVDLARGGDRAALAEAVPVRARWPRGVRPLGLLSALALRDIAAGAAERQGSPARLLAILRHRLTGS</sequence>
<dbReference type="EMBL" id="JAHKRT010000001">
    <property type="protein sequence ID" value="MBU3076381.1"/>
    <property type="molecule type" value="Genomic_DNA"/>
</dbReference>
<dbReference type="RefSeq" id="WP_216319862.1">
    <property type="nucleotide sequence ID" value="NZ_JAHKRT010000001.1"/>
</dbReference>
<organism evidence="1 2">
    <name type="scientific">Sphingomonas quercus</name>
    <dbReference type="NCBI Taxonomy" id="2842451"/>
    <lineage>
        <taxon>Bacteria</taxon>
        <taxon>Pseudomonadati</taxon>
        <taxon>Pseudomonadota</taxon>
        <taxon>Alphaproteobacteria</taxon>
        <taxon>Sphingomonadales</taxon>
        <taxon>Sphingomonadaceae</taxon>
        <taxon>Sphingomonas</taxon>
    </lineage>
</organism>
<evidence type="ECO:0000313" key="1">
    <source>
        <dbReference type="EMBL" id="MBU3076381.1"/>
    </source>
</evidence>
<gene>
    <name evidence="1" type="ORF">KOF26_00765</name>
</gene>
<proteinExistence type="predicted"/>
<dbReference type="Pfam" id="PF00494">
    <property type="entry name" value="SQS_PSY"/>
    <property type="match status" value="1"/>
</dbReference>
<reference evidence="1 2" key="1">
    <citation type="submission" date="2021-06" db="EMBL/GenBank/DDBJ databases">
        <title>Sphingomonas sp. XMGL2, whole genome shotgun sequencing project.</title>
        <authorList>
            <person name="Zhao G."/>
            <person name="Shen L."/>
        </authorList>
    </citation>
    <scope>NUCLEOTIDE SEQUENCE [LARGE SCALE GENOMIC DNA]</scope>
    <source>
        <strain evidence="1 2">XMGL2</strain>
    </source>
</reference>
<accession>A0ABS6BDJ1</accession>
<evidence type="ECO:0000313" key="2">
    <source>
        <dbReference type="Proteomes" id="UP000776276"/>
    </source>
</evidence>
<dbReference type="InterPro" id="IPR002060">
    <property type="entry name" value="Squ/phyt_synthse"/>
</dbReference>
<name>A0ABS6BDJ1_9SPHN</name>
<protein>
    <submittedName>
        <fullName evidence="1">Squalene/phytoene synthase family protein</fullName>
    </submittedName>
</protein>